<protein>
    <submittedName>
        <fullName evidence="2">Uncharacterized protein</fullName>
    </submittedName>
</protein>
<feature type="transmembrane region" description="Helical" evidence="1">
    <location>
        <begin position="54"/>
        <end position="73"/>
    </location>
</feature>
<keyword evidence="1" id="KW-1133">Transmembrane helix</keyword>
<name>A0A383DB81_9ZZZZ</name>
<gene>
    <name evidence="2" type="ORF">METZ01_LOCUS494458</name>
</gene>
<reference evidence="2" key="1">
    <citation type="submission" date="2018-05" db="EMBL/GenBank/DDBJ databases">
        <authorList>
            <person name="Lanie J.A."/>
            <person name="Ng W.-L."/>
            <person name="Kazmierczak K.M."/>
            <person name="Andrzejewski T.M."/>
            <person name="Davidsen T.M."/>
            <person name="Wayne K.J."/>
            <person name="Tettelin H."/>
            <person name="Glass J.I."/>
            <person name="Rusch D."/>
            <person name="Podicherti R."/>
            <person name="Tsui H.-C.T."/>
            <person name="Winkler M.E."/>
        </authorList>
    </citation>
    <scope>NUCLEOTIDE SEQUENCE</scope>
</reference>
<dbReference type="AlphaFoldDB" id="A0A383DB81"/>
<proteinExistence type="predicted"/>
<sequence>MSEQPKDDKHWEQYRKPKGTEMKKTKPLIRILLGISLIMLITGLNQYFTDVMATKHIITTCIAVIILFFLFLTKMIRRDTLIPSLKDSLPYFTACFLIGSGGLVQVEWMVLVLAAIIFIADFAGDG</sequence>
<organism evidence="2">
    <name type="scientific">marine metagenome</name>
    <dbReference type="NCBI Taxonomy" id="408172"/>
    <lineage>
        <taxon>unclassified sequences</taxon>
        <taxon>metagenomes</taxon>
        <taxon>ecological metagenomes</taxon>
    </lineage>
</organism>
<dbReference type="EMBL" id="UINC01215757">
    <property type="protein sequence ID" value="SVE41604.1"/>
    <property type="molecule type" value="Genomic_DNA"/>
</dbReference>
<keyword evidence="1" id="KW-0812">Transmembrane</keyword>
<feature type="transmembrane region" description="Helical" evidence="1">
    <location>
        <begin position="94"/>
        <end position="120"/>
    </location>
</feature>
<feature type="transmembrane region" description="Helical" evidence="1">
    <location>
        <begin position="28"/>
        <end position="48"/>
    </location>
</feature>
<evidence type="ECO:0000256" key="1">
    <source>
        <dbReference type="SAM" id="Phobius"/>
    </source>
</evidence>
<accession>A0A383DB81</accession>
<keyword evidence="1" id="KW-0472">Membrane</keyword>
<evidence type="ECO:0000313" key="2">
    <source>
        <dbReference type="EMBL" id="SVE41604.1"/>
    </source>
</evidence>